<dbReference type="AlphaFoldDB" id="A0A2I0UDC4"/>
<sequence length="88" mass="10275">MALPLTCEPNTGQRSSSHRHAIHHCSGMLWVRYGWYSQGMQHSEKLIPTRHHCLKVVGQEVKDIPSEEERDDENEPQVHLKYLKYLVP</sequence>
<reference evidence="2" key="2">
    <citation type="submission" date="2017-12" db="EMBL/GenBank/DDBJ databases">
        <title>Genome sequence of the Bar-tailed Godwit (Limosa lapponica baueri).</title>
        <authorList>
            <person name="Lima N.C.B."/>
            <person name="Parody-Merino A.M."/>
            <person name="Battley P.F."/>
            <person name="Fidler A.E."/>
            <person name="Prosdocimi F."/>
        </authorList>
    </citation>
    <scope>NUCLEOTIDE SEQUENCE [LARGE SCALE GENOMIC DNA]</scope>
</reference>
<gene>
    <name evidence="1" type="ORF">llap_5692</name>
</gene>
<dbReference type="OrthoDB" id="10561814at2759"/>
<proteinExistence type="predicted"/>
<evidence type="ECO:0000313" key="2">
    <source>
        <dbReference type="Proteomes" id="UP000233556"/>
    </source>
</evidence>
<accession>A0A2I0UDC4</accession>
<keyword evidence="2" id="KW-1185">Reference proteome</keyword>
<dbReference type="EMBL" id="KZ505857">
    <property type="protein sequence ID" value="PKU44003.1"/>
    <property type="molecule type" value="Genomic_DNA"/>
</dbReference>
<evidence type="ECO:0000313" key="1">
    <source>
        <dbReference type="EMBL" id="PKU44003.1"/>
    </source>
</evidence>
<organism evidence="1 2">
    <name type="scientific">Limosa lapponica baueri</name>
    <dbReference type="NCBI Taxonomy" id="1758121"/>
    <lineage>
        <taxon>Eukaryota</taxon>
        <taxon>Metazoa</taxon>
        <taxon>Chordata</taxon>
        <taxon>Craniata</taxon>
        <taxon>Vertebrata</taxon>
        <taxon>Euteleostomi</taxon>
        <taxon>Archelosauria</taxon>
        <taxon>Archosauria</taxon>
        <taxon>Dinosauria</taxon>
        <taxon>Saurischia</taxon>
        <taxon>Theropoda</taxon>
        <taxon>Coelurosauria</taxon>
        <taxon>Aves</taxon>
        <taxon>Neognathae</taxon>
        <taxon>Neoaves</taxon>
        <taxon>Charadriiformes</taxon>
        <taxon>Scolopacidae</taxon>
        <taxon>Limosa</taxon>
    </lineage>
</organism>
<dbReference type="Proteomes" id="UP000233556">
    <property type="component" value="Unassembled WGS sequence"/>
</dbReference>
<protein>
    <submittedName>
        <fullName evidence="1">Uncharacterized protein</fullName>
    </submittedName>
</protein>
<name>A0A2I0UDC4_LIMLA</name>
<reference evidence="2" key="1">
    <citation type="submission" date="2017-11" db="EMBL/GenBank/DDBJ databases">
        <authorList>
            <person name="Lima N.C."/>
            <person name="Parody-Merino A.M."/>
            <person name="Battley P.F."/>
            <person name="Fidler A.E."/>
            <person name="Prosdocimi F."/>
        </authorList>
    </citation>
    <scope>NUCLEOTIDE SEQUENCE [LARGE SCALE GENOMIC DNA]</scope>
</reference>